<keyword evidence="3" id="KW-1185">Reference proteome</keyword>
<sequence>MSRIGLYASLSDCLLFSLLQSEEVMWTEPEDQLFVCPFFKPLMKHWDCHLITEQYRISNKDPSACLLMALLNLVKKIQEYKTRDDENAGYESEEYDLGADCEIRSLTRISLMRRCISLLKSLLIEINLIKKVITKKNWKPTSELVQHEQFTEGVCTRAIVRKSYVSGRYDPYYHEAHYITQQILTHLAEQTTPDTKDHKFDGLYKVIGTTDGFIEVKFLVRPIASIYLLQRFMCTKIPTSYLLLEDFEQFANDLKGLLN</sequence>
<proteinExistence type="predicted"/>
<dbReference type="EMBL" id="LLXI01000017">
    <property type="protein sequence ID" value="PKY38046.1"/>
    <property type="molecule type" value="Genomic_DNA"/>
</dbReference>
<evidence type="ECO:0000313" key="2">
    <source>
        <dbReference type="EMBL" id="PKY38046.1"/>
    </source>
</evidence>
<evidence type="ECO:0000256" key="1">
    <source>
        <dbReference type="SAM" id="SignalP"/>
    </source>
</evidence>
<protein>
    <submittedName>
        <fullName evidence="2">Uncharacterized protein</fullName>
    </submittedName>
</protein>
<gene>
    <name evidence="2" type="ORF">RhiirA4_502482</name>
</gene>
<feature type="chain" id="PRO_5014129503" evidence="1">
    <location>
        <begin position="22"/>
        <end position="259"/>
    </location>
</feature>
<name>A0A2I1FUM2_9GLOM</name>
<comment type="caution">
    <text evidence="2">The sequence shown here is derived from an EMBL/GenBank/DDBJ whole genome shotgun (WGS) entry which is preliminary data.</text>
</comment>
<dbReference type="AlphaFoldDB" id="A0A2I1FUM2"/>
<dbReference type="VEuPathDB" id="FungiDB:RhiirA1_416477"/>
<accession>A0A2I1FUM2</accession>
<evidence type="ECO:0000313" key="3">
    <source>
        <dbReference type="Proteomes" id="UP000234323"/>
    </source>
</evidence>
<dbReference type="Proteomes" id="UP000234323">
    <property type="component" value="Unassembled WGS sequence"/>
</dbReference>
<organism evidence="2 3">
    <name type="scientific">Rhizophagus irregularis</name>
    <dbReference type="NCBI Taxonomy" id="588596"/>
    <lineage>
        <taxon>Eukaryota</taxon>
        <taxon>Fungi</taxon>
        <taxon>Fungi incertae sedis</taxon>
        <taxon>Mucoromycota</taxon>
        <taxon>Glomeromycotina</taxon>
        <taxon>Glomeromycetes</taxon>
        <taxon>Glomerales</taxon>
        <taxon>Glomeraceae</taxon>
        <taxon>Rhizophagus</taxon>
    </lineage>
</organism>
<reference evidence="2 3" key="1">
    <citation type="submission" date="2015-10" db="EMBL/GenBank/DDBJ databases">
        <title>Genome analyses suggest a sexual origin of heterokaryosis in a supposedly ancient asexual fungus.</title>
        <authorList>
            <person name="Ropars J."/>
            <person name="Sedzielewska K."/>
            <person name="Noel J."/>
            <person name="Charron P."/>
            <person name="Farinelli L."/>
            <person name="Marton T."/>
            <person name="Kruger M."/>
            <person name="Pelin A."/>
            <person name="Brachmann A."/>
            <person name="Corradi N."/>
        </authorList>
    </citation>
    <scope>NUCLEOTIDE SEQUENCE [LARGE SCALE GENOMIC DNA]</scope>
    <source>
        <strain evidence="2 3">A4</strain>
    </source>
</reference>
<feature type="signal peptide" evidence="1">
    <location>
        <begin position="1"/>
        <end position="21"/>
    </location>
</feature>
<dbReference type="VEuPathDB" id="FungiDB:RhiirFUN_001317"/>
<keyword evidence="1" id="KW-0732">Signal</keyword>